<dbReference type="AlphaFoldDB" id="A0A1F8GFV6"/>
<reference evidence="1 2" key="1">
    <citation type="journal article" date="2016" name="Nat. Commun.">
        <title>Thousands of microbial genomes shed light on interconnected biogeochemical processes in an aquifer system.</title>
        <authorList>
            <person name="Anantharaman K."/>
            <person name="Brown C.T."/>
            <person name="Hug L.A."/>
            <person name="Sharon I."/>
            <person name="Castelle C.J."/>
            <person name="Probst A.J."/>
            <person name="Thomas B.C."/>
            <person name="Singh A."/>
            <person name="Wilkins M.J."/>
            <person name="Karaoz U."/>
            <person name="Brodie E.L."/>
            <person name="Williams K.H."/>
            <person name="Hubbard S.S."/>
            <person name="Banfield J.F."/>
        </authorList>
    </citation>
    <scope>NUCLEOTIDE SEQUENCE [LARGE SCALE GENOMIC DNA]</scope>
</reference>
<sequence>MQLSTKEKAGVADVSRIYDGLHLSKEFVRNAALHPENLEQEFKDEGERHFKICETCRGKKDQFLPLEE</sequence>
<accession>A0A1F8GFV6</accession>
<organism evidence="1 2">
    <name type="scientific">Candidatus Yanofskybacteria bacterium RIFCSPLOWO2_01_FULL_42_49</name>
    <dbReference type="NCBI Taxonomy" id="1802694"/>
    <lineage>
        <taxon>Bacteria</taxon>
        <taxon>Candidatus Yanofskyibacteriota</taxon>
    </lineage>
</organism>
<dbReference type="STRING" id="1802694.A2918_00815"/>
<proteinExistence type="predicted"/>
<gene>
    <name evidence="1" type="ORF">A2918_00815</name>
</gene>
<evidence type="ECO:0000313" key="2">
    <source>
        <dbReference type="Proteomes" id="UP000178227"/>
    </source>
</evidence>
<dbReference type="Proteomes" id="UP000178227">
    <property type="component" value="Unassembled WGS sequence"/>
</dbReference>
<dbReference type="EMBL" id="MGKI01000001">
    <property type="protein sequence ID" value="OGN23596.1"/>
    <property type="molecule type" value="Genomic_DNA"/>
</dbReference>
<comment type="caution">
    <text evidence="1">The sequence shown here is derived from an EMBL/GenBank/DDBJ whole genome shotgun (WGS) entry which is preliminary data.</text>
</comment>
<evidence type="ECO:0000313" key="1">
    <source>
        <dbReference type="EMBL" id="OGN23596.1"/>
    </source>
</evidence>
<name>A0A1F8GFV6_9BACT</name>
<protein>
    <submittedName>
        <fullName evidence="1">Uncharacterized protein</fullName>
    </submittedName>
</protein>